<protein>
    <recommendedName>
        <fullName evidence="1">YgjP-like metallopeptidase domain-containing protein</fullName>
    </recommendedName>
</protein>
<organism evidence="2 3">
    <name type="scientific">Xylophilus ampelinus</name>
    <dbReference type="NCBI Taxonomy" id="54067"/>
    <lineage>
        <taxon>Bacteria</taxon>
        <taxon>Pseudomonadati</taxon>
        <taxon>Pseudomonadota</taxon>
        <taxon>Betaproteobacteria</taxon>
        <taxon>Burkholderiales</taxon>
        <taxon>Xylophilus</taxon>
    </lineage>
</organism>
<reference evidence="2 3" key="1">
    <citation type="submission" date="2018-06" db="EMBL/GenBank/DDBJ databases">
        <title>Genomic Encyclopedia of Type Strains, Phase III (KMG-III): the genomes of soil and plant-associated and newly described type strains.</title>
        <authorList>
            <person name="Whitman W."/>
        </authorList>
    </citation>
    <scope>NUCLEOTIDE SEQUENCE [LARGE SCALE GENOMIC DNA]</scope>
    <source>
        <strain evidence="2 3">CECT 7646</strain>
    </source>
</reference>
<dbReference type="OrthoDB" id="9000630at2"/>
<sequence>MRYLTGYSEAVQAQVQAIHARQGLGRLLLSRYPAPHGMRTDRALHAFVYDLKAEHLRRAPPIDKVLYDSKLQVVQHALGLHTAISRKQGAKLKASREIRIASVFKDVPLDFLKMIVVHELAHLKERDHDCAFYQLCESMEPRYHQLELDLRLYLTHLEATGERLWSGSGGVGALAGTDAQPTARGSL</sequence>
<dbReference type="EMBL" id="QJTC01000006">
    <property type="protein sequence ID" value="PYE78517.1"/>
    <property type="molecule type" value="Genomic_DNA"/>
</dbReference>
<proteinExistence type="predicted"/>
<dbReference type="Proteomes" id="UP000247540">
    <property type="component" value="Unassembled WGS sequence"/>
</dbReference>
<evidence type="ECO:0000313" key="3">
    <source>
        <dbReference type="Proteomes" id="UP000247540"/>
    </source>
</evidence>
<evidence type="ECO:0000313" key="2">
    <source>
        <dbReference type="EMBL" id="PYE78517.1"/>
    </source>
</evidence>
<evidence type="ECO:0000259" key="1">
    <source>
        <dbReference type="Pfam" id="PF01863"/>
    </source>
</evidence>
<feature type="domain" description="YgjP-like metallopeptidase" evidence="1">
    <location>
        <begin position="93"/>
        <end position="151"/>
    </location>
</feature>
<dbReference type="CDD" id="cd07344">
    <property type="entry name" value="M48_yhfN_like"/>
    <property type="match status" value="1"/>
</dbReference>
<accession>A0A318SNJ5</accession>
<dbReference type="InterPro" id="IPR053136">
    <property type="entry name" value="UTP_pyrophosphatase-like"/>
</dbReference>
<dbReference type="Pfam" id="PF01863">
    <property type="entry name" value="YgjP-like"/>
    <property type="match status" value="1"/>
</dbReference>
<dbReference type="AlphaFoldDB" id="A0A318SNJ5"/>
<gene>
    <name evidence="2" type="ORF">DFQ15_10623</name>
</gene>
<keyword evidence="3" id="KW-1185">Reference proteome</keyword>
<comment type="caution">
    <text evidence="2">The sequence shown here is derived from an EMBL/GenBank/DDBJ whole genome shotgun (WGS) entry which is preliminary data.</text>
</comment>
<dbReference type="PANTHER" id="PTHR30399:SF1">
    <property type="entry name" value="UTP PYROPHOSPHATASE"/>
    <property type="match status" value="1"/>
</dbReference>
<dbReference type="RefSeq" id="WP_110465065.1">
    <property type="nucleotide sequence ID" value="NZ_JAMOFZ010000006.1"/>
</dbReference>
<dbReference type="PANTHER" id="PTHR30399">
    <property type="entry name" value="UNCHARACTERIZED PROTEIN YGJP"/>
    <property type="match status" value="1"/>
</dbReference>
<dbReference type="Gene3D" id="3.30.2010.10">
    <property type="entry name" value="Metalloproteases ('zincins'), catalytic domain"/>
    <property type="match status" value="1"/>
</dbReference>
<name>A0A318SNJ5_9BURK</name>
<dbReference type="InterPro" id="IPR002725">
    <property type="entry name" value="YgjP-like_metallopeptidase"/>
</dbReference>